<keyword evidence="5" id="KW-0812">Transmembrane</keyword>
<evidence type="ECO:0000256" key="2">
    <source>
        <dbReference type="ARBA" id="ARBA00022448"/>
    </source>
</evidence>
<comment type="subcellular location">
    <subcellularLocation>
        <location evidence="1">Cell membrane</location>
        <topology evidence="1">Multi-pass membrane protein</topology>
    </subcellularLocation>
</comment>
<dbReference type="OrthoDB" id="5430812at2759"/>
<proteinExistence type="predicted"/>
<dbReference type="GO" id="GO:0050897">
    <property type="term" value="F:cobalt ion binding"/>
    <property type="evidence" value="ECO:0007669"/>
    <property type="project" value="TreeGrafter"/>
</dbReference>
<dbReference type="GO" id="GO:0005886">
    <property type="term" value="C:plasma membrane"/>
    <property type="evidence" value="ECO:0007669"/>
    <property type="project" value="UniProtKB-SubCell"/>
</dbReference>
<gene>
    <name evidence="6" type="ORF">VC83_00916</name>
</gene>
<feature type="transmembrane region" description="Helical" evidence="5">
    <location>
        <begin position="461"/>
        <end position="484"/>
    </location>
</feature>
<evidence type="ECO:0000256" key="4">
    <source>
        <dbReference type="SAM" id="MobiDB-lite"/>
    </source>
</evidence>
<dbReference type="EMBL" id="KV441387">
    <property type="protein sequence ID" value="OAF62290.1"/>
    <property type="molecule type" value="Genomic_DNA"/>
</dbReference>
<dbReference type="PANTHER" id="PTHR46494">
    <property type="entry name" value="CORA FAMILY METAL ION TRANSPORTER (EUROFUNG)"/>
    <property type="match status" value="1"/>
</dbReference>
<dbReference type="InterPro" id="IPR045861">
    <property type="entry name" value="CorA_cytoplasmic_dom"/>
</dbReference>
<keyword evidence="3" id="KW-1003">Cell membrane</keyword>
<dbReference type="eggNOG" id="ENOG502S0UJ">
    <property type="taxonomic scope" value="Eukaryota"/>
</dbReference>
<protein>
    <recommendedName>
        <fullName evidence="7">ADP-ribosylation factor</fullName>
    </recommendedName>
</protein>
<accession>A0A177AKG8</accession>
<keyword evidence="5" id="KW-1133">Transmembrane helix</keyword>
<dbReference type="InterPro" id="IPR002523">
    <property type="entry name" value="MgTranspt_CorA/ZnTranspt_ZntB"/>
</dbReference>
<dbReference type="GO" id="GO:0015087">
    <property type="term" value="F:cobalt ion transmembrane transporter activity"/>
    <property type="evidence" value="ECO:0007669"/>
    <property type="project" value="TreeGrafter"/>
</dbReference>
<feature type="region of interest" description="Disordered" evidence="4">
    <location>
        <begin position="103"/>
        <end position="141"/>
    </location>
</feature>
<dbReference type="AlphaFoldDB" id="A0A177AKG8"/>
<dbReference type="SUPFAM" id="SSF143865">
    <property type="entry name" value="CorA soluble domain-like"/>
    <property type="match status" value="1"/>
</dbReference>
<evidence type="ECO:0000256" key="3">
    <source>
        <dbReference type="ARBA" id="ARBA00022475"/>
    </source>
</evidence>
<evidence type="ECO:0000256" key="5">
    <source>
        <dbReference type="SAM" id="Phobius"/>
    </source>
</evidence>
<keyword evidence="2" id="KW-0813">Transport</keyword>
<dbReference type="VEuPathDB" id="FungiDB:GMDG_00064"/>
<dbReference type="Proteomes" id="UP000077154">
    <property type="component" value="Unassembled WGS sequence"/>
</dbReference>
<dbReference type="Gene3D" id="1.20.58.340">
    <property type="entry name" value="Magnesium transport protein CorA, transmembrane region"/>
    <property type="match status" value="1"/>
</dbReference>
<organism evidence="6">
    <name type="scientific">Pseudogymnoascus destructans</name>
    <dbReference type="NCBI Taxonomy" id="655981"/>
    <lineage>
        <taxon>Eukaryota</taxon>
        <taxon>Fungi</taxon>
        <taxon>Dikarya</taxon>
        <taxon>Ascomycota</taxon>
        <taxon>Pezizomycotina</taxon>
        <taxon>Leotiomycetes</taxon>
        <taxon>Thelebolales</taxon>
        <taxon>Thelebolaceae</taxon>
        <taxon>Pseudogymnoascus</taxon>
    </lineage>
</organism>
<dbReference type="RefSeq" id="XP_024327562.1">
    <property type="nucleotide sequence ID" value="XM_024464603.1"/>
</dbReference>
<reference evidence="6" key="1">
    <citation type="submission" date="2016-03" db="EMBL/GenBank/DDBJ databases">
        <title>Updated assembly of Pseudogymnoascus destructans, the fungus causing white-nose syndrome of bats.</title>
        <authorList>
            <person name="Palmer J.M."/>
            <person name="Drees K.P."/>
            <person name="Foster J.T."/>
            <person name="Lindner D.L."/>
        </authorList>
    </citation>
    <scope>NUCLEOTIDE SEQUENCE [LARGE SCALE GENOMIC DNA]</scope>
    <source>
        <strain evidence="6">20631-21</strain>
    </source>
</reference>
<evidence type="ECO:0000256" key="1">
    <source>
        <dbReference type="ARBA" id="ARBA00004651"/>
    </source>
</evidence>
<evidence type="ECO:0000313" key="6">
    <source>
        <dbReference type="EMBL" id="OAF62290.1"/>
    </source>
</evidence>
<keyword evidence="5" id="KW-0472">Membrane</keyword>
<dbReference type="PANTHER" id="PTHR46494:SF1">
    <property type="entry name" value="CORA FAMILY METAL ION TRANSPORTER (EUROFUNG)"/>
    <property type="match status" value="1"/>
</dbReference>
<feature type="compositionally biased region" description="Basic and acidic residues" evidence="4">
    <location>
        <begin position="117"/>
        <end position="141"/>
    </location>
</feature>
<evidence type="ECO:0008006" key="7">
    <source>
        <dbReference type="Google" id="ProtNLM"/>
    </source>
</evidence>
<name>A0A177AKG8_9PEZI</name>
<dbReference type="GO" id="GO:0015095">
    <property type="term" value="F:magnesium ion transmembrane transporter activity"/>
    <property type="evidence" value="ECO:0007669"/>
    <property type="project" value="TreeGrafter"/>
</dbReference>
<dbReference type="GeneID" id="36284009"/>
<sequence>MSTFDLFVDYDDARYYREARECAAKRDAENFVVDFGSRMSRIASNVPPSGFKTLMTEGAAPRTKGAPTRWINVWAPDSQPDAVKAIGDRYGFSKRLVALLLTTPPPSSREAPAENWTPEKELDSPSADIEKASPARPTHLDRDLKVVKPNTTNFFNIAANFSSYQSIDIGDKFICVGANWMHPVERDSGIIEPERLWSWLVLCHDATVISFHEDPSPKEVDSKYIETVRKNTLSVLSQLSTIGSADGVELISLRQPAESKDTSELTGVEGASNLFYYLFDDWTATYTLLMVLQGNIEKLRQKIMAGLGENKPDALAKEIIPKLYEVGKLLRSNQHLFSGYENLISRILKYEEDKEKESSHCRIDERVSVVQTARHRFERLRDNIKFLVLNYVDEAIGEIDGLHTTYFNITTQKDSMATAKLNSSATLLSKLGVLFLPVSLMTSYFSVQIKELDGVYTVKTYWVTFAVVMVLSFVALFMFSRVLVGAGTAVAKRVDRVVYRVTGRIAKGGSPNRTREQEPYR</sequence>
<dbReference type="GO" id="GO:0000287">
    <property type="term" value="F:magnesium ion binding"/>
    <property type="evidence" value="ECO:0007669"/>
    <property type="project" value="TreeGrafter"/>
</dbReference>
<dbReference type="Pfam" id="PF01544">
    <property type="entry name" value="CorA"/>
    <property type="match status" value="1"/>
</dbReference>